<dbReference type="GO" id="GO:0140359">
    <property type="term" value="F:ABC-type transporter activity"/>
    <property type="evidence" value="ECO:0007669"/>
    <property type="project" value="InterPro"/>
</dbReference>
<dbReference type="Pfam" id="PF00005">
    <property type="entry name" value="ABC_tran"/>
    <property type="match status" value="1"/>
</dbReference>
<evidence type="ECO:0000256" key="5">
    <source>
        <dbReference type="ARBA" id="ARBA00022989"/>
    </source>
</evidence>
<gene>
    <name evidence="10" type="ORF">FAM18172_02628</name>
</gene>
<evidence type="ECO:0000259" key="8">
    <source>
        <dbReference type="PROSITE" id="PS50893"/>
    </source>
</evidence>
<feature type="transmembrane region" description="Helical" evidence="7">
    <location>
        <begin position="62"/>
        <end position="83"/>
    </location>
</feature>
<dbReference type="GO" id="GO:0034040">
    <property type="term" value="F:ATPase-coupled lipid transmembrane transporter activity"/>
    <property type="evidence" value="ECO:0007669"/>
    <property type="project" value="TreeGrafter"/>
</dbReference>
<dbReference type="AlphaFoldDB" id="A0A422M5C7"/>
<dbReference type="SUPFAM" id="SSF52540">
    <property type="entry name" value="P-loop containing nucleoside triphosphate hydrolases"/>
    <property type="match status" value="1"/>
</dbReference>
<feature type="transmembrane region" description="Helical" evidence="7">
    <location>
        <begin position="36"/>
        <end position="56"/>
    </location>
</feature>
<feature type="transmembrane region" description="Helical" evidence="7">
    <location>
        <begin position="141"/>
        <end position="162"/>
    </location>
</feature>
<feature type="transmembrane region" description="Helical" evidence="7">
    <location>
        <begin position="168"/>
        <end position="187"/>
    </location>
</feature>
<dbReference type="PANTHER" id="PTHR24221">
    <property type="entry name" value="ATP-BINDING CASSETTE SUB-FAMILY B"/>
    <property type="match status" value="1"/>
</dbReference>
<name>A0A422M5C7_LACPA</name>
<evidence type="ECO:0000256" key="3">
    <source>
        <dbReference type="ARBA" id="ARBA00022741"/>
    </source>
</evidence>
<keyword evidence="6 7" id="KW-0472">Membrane</keyword>
<feature type="domain" description="ABC transmembrane type-1" evidence="9">
    <location>
        <begin position="149"/>
        <end position="314"/>
    </location>
</feature>
<dbReference type="GO" id="GO:0016887">
    <property type="term" value="F:ATP hydrolysis activity"/>
    <property type="evidence" value="ECO:0007669"/>
    <property type="project" value="InterPro"/>
</dbReference>
<dbReference type="InterPro" id="IPR003439">
    <property type="entry name" value="ABC_transporter-like_ATP-bd"/>
</dbReference>
<dbReference type="PROSITE" id="PS50929">
    <property type="entry name" value="ABC_TM1F"/>
    <property type="match status" value="1"/>
</dbReference>
<dbReference type="InterPro" id="IPR027417">
    <property type="entry name" value="P-loop_NTPase"/>
</dbReference>
<dbReference type="GO" id="GO:0005524">
    <property type="term" value="F:ATP binding"/>
    <property type="evidence" value="ECO:0007669"/>
    <property type="project" value="UniProtKB-KW"/>
</dbReference>
<sequence length="608" mass="67421">MKKYGLFNNLRWYLTYLRKDEPSLAWTATGLAIDKAAAALLGVFTPALLVGAIVQHATLGEFAWLAGLTGLGLAITSEVDYLLMTHDNVKSTKLRTVIEMDFHQKQWDLDYDQISSGKVQGLAHTAFSKGLSWTYAGAEAIYIYGRGTLIDIATLFVFLATLSTVMPWVFVLVLLSAAISYAGLSWYRKWYQKNNVNWNRLSRQQAYISRNAYALENGKDIRMFGMAGWYHTHLDRLLSLQDAWHRRNSLRHFLGAQVGELAGLCRDALVYGSLVIAVTQGSLSIAQFTLMFGMTNGFITLLDQLLKDFNGLQTASIDLQELREFMTLKPRTPARPLTTSEQTQLAQRPVTIHFDHVTFRYPEAKTASLKDVSFTLEAGQKLAIVGVNGAGKSTLARLMMGLLHPTSGTILINGLNADLLPLATRFSLFAPVFQETIVLALSLADNVALTNPPQHQRVESALKDAGLADFVATLPQKAHTPMTRYTRDDGIELSGGQSQKLMLARALYKDAPVLVLDEPTAALDAIAENEVYQEYAQLASGKTSLFISHRLASTRFCDTILFMDHGQVLESGTHDQLIANNGRYAQMYHIQSKCYQPEAKEVPANDNL</sequence>
<feature type="domain" description="ABC transporter" evidence="8">
    <location>
        <begin position="352"/>
        <end position="590"/>
    </location>
</feature>
<dbReference type="GO" id="GO:0005886">
    <property type="term" value="C:plasma membrane"/>
    <property type="evidence" value="ECO:0007669"/>
    <property type="project" value="UniProtKB-SubCell"/>
</dbReference>
<dbReference type="PROSITE" id="PS00211">
    <property type="entry name" value="ABC_TRANSPORTER_1"/>
    <property type="match status" value="1"/>
</dbReference>
<dbReference type="PANTHER" id="PTHR24221:SF646">
    <property type="entry name" value="HAEMOLYSIN SECRETION ATP-BINDING PROTEIN"/>
    <property type="match status" value="1"/>
</dbReference>
<evidence type="ECO:0000256" key="7">
    <source>
        <dbReference type="SAM" id="Phobius"/>
    </source>
</evidence>
<evidence type="ECO:0000313" key="11">
    <source>
        <dbReference type="Proteomes" id="UP000285532"/>
    </source>
</evidence>
<reference evidence="10 11" key="1">
    <citation type="journal article" date="2018" name="Front. Microbiol.">
        <title>Conversion of Methionine to Cysteine in Lactobacillus paracasei Depends on the Highly Mobile cysK-ctl-cysE Gene Cluster.</title>
        <authorList>
            <person name="Wuthrich D."/>
            <person name="Irmler S."/>
            <person name="Berthoud H."/>
            <person name="Guggenbuhl B."/>
            <person name="Eugster E."/>
            <person name="Bruggmann R."/>
        </authorList>
    </citation>
    <scope>NUCLEOTIDE SEQUENCE [LARGE SCALE GENOMIC DNA]</scope>
    <source>
        <strain evidence="10 11">FAM18172</strain>
    </source>
</reference>
<protein>
    <submittedName>
        <fullName evidence="10">Beta-(1--&gt;2)glucan export ATP-binding/permease protein NdvA</fullName>
        <ecNumber evidence="10">3.6.3.42</ecNumber>
    </submittedName>
</protein>
<dbReference type="InterPro" id="IPR039421">
    <property type="entry name" value="Type_1_exporter"/>
</dbReference>
<keyword evidence="3" id="KW-0547">Nucleotide-binding</keyword>
<evidence type="ECO:0000256" key="2">
    <source>
        <dbReference type="ARBA" id="ARBA00022692"/>
    </source>
</evidence>
<comment type="subcellular location">
    <subcellularLocation>
        <location evidence="1">Cell membrane</location>
        <topology evidence="1">Multi-pass membrane protein</topology>
    </subcellularLocation>
</comment>
<keyword evidence="5 7" id="KW-1133">Transmembrane helix</keyword>
<dbReference type="InterPro" id="IPR036640">
    <property type="entry name" value="ABC1_TM_sf"/>
</dbReference>
<evidence type="ECO:0000256" key="4">
    <source>
        <dbReference type="ARBA" id="ARBA00022840"/>
    </source>
</evidence>
<dbReference type="Proteomes" id="UP000285532">
    <property type="component" value="Unassembled WGS sequence"/>
</dbReference>
<evidence type="ECO:0000313" key="10">
    <source>
        <dbReference type="EMBL" id="RND82904.1"/>
    </source>
</evidence>
<dbReference type="SUPFAM" id="SSF90123">
    <property type="entry name" value="ABC transporter transmembrane region"/>
    <property type="match status" value="1"/>
</dbReference>
<keyword evidence="10" id="KW-0378">Hydrolase</keyword>
<keyword evidence="2 7" id="KW-0812">Transmembrane</keyword>
<dbReference type="EMBL" id="LKFU01000098">
    <property type="protein sequence ID" value="RND82904.1"/>
    <property type="molecule type" value="Genomic_DNA"/>
</dbReference>
<proteinExistence type="predicted"/>
<dbReference type="InterPro" id="IPR017871">
    <property type="entry name" value="ABC_transporter-like_CS"/>
</dbReference>
<organism evidence="10 11">
    <name type="scientific">Lacticaseibacillus paracasei</name>
    <name type="common">Lactobacillus paracasei</name>
    <dbReference type="NCBI Taxonomy" id="1597"/>
    <lineage>
        <taxon>Bacteria</taxon>
        <taxon>Bacillati</taxon>
        <taxon>Bacillota</taxon>
        <taxon>Bacilli</taxon>
        <taxon>Lactobacillales</taxon>
        <taxon>Lactobacillaceae</taxon>
        <taxon>Lacticaseibacillus</taxon>
    </lineage>
</organism>
<dbReference type="SMART" id="SM00382">
    <property type="entry name" value="AAA"/>
    <property type="match status" value="1"/>
</dbReference>
<dbReference type="Gene3D" id="1.20.1560.10">
    <property type="entry name" value="ABC transporter type 1, transmembrane domain"/>
    <property type="match status" value="1"/>
</dbReference>
<evidence type="ECO:0000259" key="9">
    <source>
        <dbReference type="PROSITE" id="PS50929"/>
    </source>
</evidence>
<evidence type="ECO:0000256" key="1">
    <source>
        <dbReference type="ARBA" id="ARBA00004651"/>
    </source>
</evidence>
<comment type="caution">
    <text evidence="10">The sequence shown here is derived from an EMBL/GenBank/DDBJ whole genome shotgun (WGS) entry which is preliminary data.</text>
</comment>
<keyword evidence="4 10" id="KW-0067">ATP-binding</keyword>
<dbReference type="PROSITE" id="PS50893">
    <property type="entry name" value="ABC_TRANSPORTER_2"/>
    <property type="match status" value="1"/>
</dbReference>
<dbReference type="InterPro" id="IPR011527">
    <property type="entry name" value="ABC1_TM_dom"/>
</dbReference>
<dbReference type="Gene3D" id="3.40.50.300">
    <property type="entry name" value="P-loop containing nucleotide triphosphate hydrolases"/>
    <property type="match status" value="1"/>
</dbReference>
<dbReference type="EC" id="3.6.3.42" evidence="10"/>
<dbReference type="InterPro" id="IPR003593">
    <property type="entry name" value="AAA+_ATPase"/>
</dbReference>
<dbReference type="RefSeq" id="WP_109990455.1">
    <property type="nucleotide sequence ID" value="NZ_CP029546.1"/>
</dbReference>
<accession>A0A422M5C7</accession>
<evidence type="ECO:0000256" key="6">
    <source>
        <dbReference type="ARBA" id="ARBA00023136"/>
    </source>
</evidence>